<feature type="compositionally biased region" description="Basic and acidic residues" evidence="1">
    <location>
        <begin position="1"/>
        <end position="10"/>
    </location>
</feature>
<protein>
    <submittedName>
        <fullName evidence="2">Uncharacterized protein</fullName>
    </submittedName>
</protein>
<organism evidence="2 3">
    <name type="scientific">Steinernema carpocapsae</name>
    <name type="common">Entomopathogenic nematode</name>
    <dbReference type="NCBI Taxonomy" id="34508"/>
    <lineage>
        <taxon>Eukaryota</taxon>
        <taxon>Metazoa</taxon>
        <taxon>Ecdysozoa</taxon>
        <taxon>Nematoda</taxon>
        <taxon>Chromadorea</taxon>
        <taxon>Rhabditida</taxon>
        <taxon>Tylenchina</taxon>
        <taxon>Panagrolaimomorpha</taxon>
        <taxon>Strongyloidoidea</taxon>
        <taxon>Steinernematidae</taxon>
        <taxon>Steinernema</taxon>
    </lineage>
</organism>
<evidence type="ECO:0000313" key="3">
    <source>
        <dbReference type="Proteomes" id="UP000298663"/>
    </source>
</evidence>
<reference evidence="2 3" key="1">
    <citation type="journal article" date="2015" name="Genome Biol.">
        <title>Comparative genomics of Steinernema reveals deeply conserved gene regulatory networks.</title>
        <authorList>
            <person name="Dillman A.R."/>
            <person name="Macchietto M."/>
            <person name="Porter C.F."/>
            <person name="Rogers A."/>
            <person name="Williams B."/>
            <person name="Antoshechkin I."/>
            <person name="Lee M.M."/>
            <person name="Goodwin Z."/>
            <person name="Lu X."/>
            <person name="Lewis E.E."/>
            <person name="Goodrich-Blair H."/>
            <person name="Stock S.P."/>
            <person name="Adams B.J."/>
            <person name="Sternberg P.W."/>
            <person name="Mortazavi A."/>
        </authorList>
    </citation>
    <scope>NUCLEOTIDE SEQUENCE [LARGE SCALE GENOMIC DNA]</scope>
    <source>
        <strain evidence="2 3">ALL</strain>
    </source>
</reference>
<comment type="caution">
    <text evidence="2">The sequence shown here is derived from an EMBL/GenBank/DDBJ whole genome shotgun (WGS) entry which is preliminary data.</text>
</comment>
<evidence type="ECO:0000256" key="1">
    <source>
        <dbReference type="SAM" id="MobiDB-lite"/>
    </source>
</evidence>
<keyword evidence="3" id="KW-1185">Reference proteome</keyword>
<dbReference type="AlphaFoldDB" id="A0A4U8UJ83"/>
<evidence type="ECO:0000313" key="2">
    <source>
        <dbReference type="EMBL" id="TMS32721.1"/>
    </source>
</evidence>
<accession>A0A4U8UJ83</accession>
<feature type="region of interest" description="Disordered" evidence="1">
    <location>
        <begin position="1"/>
        <end position="64"/>
    </location>
</feature>
<dbReference type="EMBL" id="CM016762">
    <property type="protein sequence ID" value="TMS32721.1"/>
    <property type="molecule type" value="Genomic_DNA"/>
</dbReference>
<gene>
    <name evidence="2" type="ORF">L596_000526</name>
</gene>
<name>A0A4U8UJ83_STECR</name>
<sequence length="90" mass="10008">MADRTCEMVKKTPRLNKSSPHSFQDLILSVASSKSYQRPKTARIPNKSTKKTPHQEGTRTFAAPPAVVTRITLLGSDRADRSGLQRMKPT</sequence>
<reference evidence="2 3" key="2">
    <citation type="journal article" date="2019" name="G3 (Bethesda)">
        <title>Hybrid Assembly of the Genome of the Entomopathogenic Nematode Steinernema carpocapsae Identifies the X-Chromosome.</title>
        <authorList>
            <person name="Serra L."/>
            <person name="Macchietto M."/>
            <person name="Macias-Munoz A."/>
            <person name="McGill C.J."/>
            <person name="Rodriguez I.M."/>
            <person name="Rodriguez B."/>
            <person name="Murad R."/>
            <person name="Mortazavi A."/>
        </authorList>
    </citation>
    <scope>NUCLEOTIDE SEQUENCE [LARGE SCALE GENOMIC DNA]</scope>
    <source>
        <strain evidence="2 3">ALL</strain>
    </source>
</reference>
<dbReference type="EMBL" id="AZBU02000001">
    <property type="protein sequence ID" value="TMS32721.1"/>
    <property type="molecule type" value="Genomic_DNA"/>
</dbReference>
<proteinExistence type="predicted"/>
<dbReference type="Proteomes" id="UP000298663">
    <property type="component" value="Chromosome X"/>
</dbReference>